<keyword evidence="2" id="KW-1185">Reference proteome</keyword>
<dbReference type="EMBL" id="JACHGF010000020">
    <property type="protein sequence ID" value="MBB5287544.1"/>
    <property type="molecule type" value="Genomic_DNA"/>
</dbReference>
<sequence>MLKHLLLLNLFLLLIKYPTAAQRYERPYEDERRFYLDVGVGGGVSKASRAYAVQPLFLANTRLSWQVFAAPHYIVSERLNLGLQLGGVFRPKFDDAESNSTLQGKFTPYGVLFADYYLGAGGYKRVRPYLGFGVGATYIGELEARHNQTDAVYYLRRKDRDVFLTLVPRVGVAFRELKVQAEYLVTTPFNPDIFCLTLISTIPLGRPRYY</sequence>
<gene>
    <name evidence="1" type="ORF">HNQ92_005708</name>
</gene>
<comment type="caution">
    <text evidence="1">The sequence shown here is derived from an EMBL/GenBank/DDBJ whole genome shotgun (WGS) entry which is preliminary data.</text>
</comment>
<dbReference type="Proteomes" id="UP000557307">
    <property type="component" value="Unassembled WGS sequence"/>
</dbReference>
<evidence type="ECO:0008006" key="3">
    <source>
        <dbReference type="Google" id="ProtNLM"/>
    </source>
</evidence>
<evidence type="ECO:0000313" key="2">
    <source>
        <dbReference type="Proteomes" id="UP000557307"/>
    </source>
</evidence>
<reference evidence="1 2" key="1">
    <citation type="submission" date="2020-08" db="EMBL/GenBank/DDBJ databases">
        <title>Genomic Encyclopedia of Type Strains, Phase IV (KMG-IV): sequencing the most valuable type-strain genomes for metagenomic binning, comparative biology and taxonomic classification.</title>
        <authorList>
            <person name="Goeker M."/>
        </authorList>
    </citation>
    <scope>NUCLEOTIDE SEQUENCE [LARGE SCALE GENOMIC DNA]</scope>
    <source>
        <strain evidence="1 2">DSM 105074</strain>
    </source>
</reference>
<dbReference type="Gene3D" id="2.40.160.20">
    <property type="match status" value="1"/>
</dbReference>
<name>A0A840TWC2_9BACT</name>
<evidence type="ECO:0000313" key="1">
    <source>
        <dbReference type="EMBL" id="MBB5287544.1"/>
    </source>
</evidence>
<accession>A0A840TWC2</accession>
<dbReference type="RefSeq" id="WP_184179920.1">
    <property type="nucleotide sequence ID" value="NZ_JACHGF010000020.1"/>
</dbReference>
<organism evidence="1 2">
    <name type="scientific">Rhabdobacter roseus</name>
    <dbReference type="NCBI Taxonomy" id="1655419"/>
    <lineage>
        <taxon>Bacteria</taxon>
        <taxon>Pseudomonadati</taxon>
        <taxon>Bacteroidota</taxon>
        <taxon>Cytophagia</taxon>
        <taxon>Cytophagales</taxon>
        <taxon>Cytophagaceae</taxon>
        <taxon>Rhabdobacter</taxon>
    </lineage>
</organism>
<proteinExistence type="predicted"/>
<dbReference type="AlphaFoldDB" id="A0A840TWC2"/>
<protein>
    <recommendedName>
        <fullName evidence="3">Outer membrane protein beta-barrel domain-containing protein</fullName>
    </recommendedName>
</protein>